<evidence type="ECO:0000256" key="1">
    <source>
        <dbReference type="ARBA" id="ARBA00006598"/>
    </source>
</evidence>
<dbReference type="AlphaFoldDB" id="A0A1F5ZLG3"/>
<dbReference type="HAMAP" id="MF_00514">
    <property type="entry name" value="Ribosomal_bL35"/>
    <property type="match status" value="1"/>
</dbReference>
<dbReference type="Pfam" id="PF01632">
    <property type="entry name" value="Ribosomal_L35p"/>
    <property type="match status" value="1"/>
</dbReference>
<evidence type="ECO:0000256" key="6">
    <source>
        <dbReference type="RuleBase" id="RU000568"/>
    </source>
</evidence>
<dbReference type="SUPFAM" id="SSF143034">
    <property type="entry name" value="L35p-like"/>
    <property type="match status" value="1"/>
</dbReference>
<gene>
    <name evidence="5" type="primary">rpmI</name>
    <name evidence="8" type="ORF">A2773_00890</name>
</gene>
<keyword evidence="2 5" id="KW-0689">Ribosomal protein</keyword>
<dbReference type="InterPro" id="IPR037229">
    <property type="entry name" value="Ribosomal_bL35_sf"/>
</dbReference>
<evidence type="ECO:0000313" key="8">
    <source>
        <dbReference type="EMBL" id="OGG13336.1"/>
    </source>
</evidence>
<evidence type="ECO:0000256" key="5">
    <source>
        <dbReference type="HAMAP-Rule" id="MF_00514"/>
    </source>
</evidence>
<feature type="compositionally biased region" description="Basic residues" evidence="7">
    <location>
        <begin position="22"/>
        <end position="40"/>
    </location>
</feature>
<dbReference type="GO" id="GO:0006412">
    <property type="term" value="P:translation"/>
    <property type="evidence" value="ECO:0007669"/>
    <property type="project" value="UniProtKB-UniRule"/>
</dbReference>
<dbReference type="FunFam" id="4.10.410.60:FF:000001">
    <property type="entry name" value="50S ribosomal protein L35"/>
    <property type="match status" value="1"/>
</dbReference>
<dbReference type="Proteomes" id="UP000177383">
    <property type="component" value="Unassembled WGS sequence"/>
</dbReference>
<dbReference type="NCBIfam" id="TIGR00001">
    <property type="entry name" value="rpmI_bact"/>
    <property type="match status" value="1"/>
</dbReference>
<dbReference type="EMBL" id="MFJE01000056">
    <property type="protein sequence ID" value="OGG13336.1"/>
    <property type="molecule type" value="Genomic_DNA"/>
</dbReference>
<dbReference type="GO" id="GO:0003735">
    <property type="term" value="F:structural constituent of ribosome"/>
    <property type="evidence" value="ECO:0007669"/>
    <property type="project" value="InterPro"/>
</dbReference>
<protein>
    <recommendedName>
        <fullName evidence="4 5">Large ribosomal subunit protein bL35</fullName>
    </recommendedName>
</protein>
<dbReference type="GO" id="GO:1990904">
    <property type="term" value="C:ribonucleoprotein complex"/>
    <property type="evidence" value="ECO:0007669"/>
    <property type="project" value="UniProtKB-KW"/>
</dbReference>
<feature type="region of interest" description="Disordered" evidence="7">
    <location>
        <begin position="21"/>
        <end position="40"/>
    </location>
</feature>
<organism evidence="8 9">
    <name type="scientific">Candidatus Gottesmanbacteria bacterium RIFCSPHIGHO2_01_FULL_39_10</name>
    <dbReference type="NCBI Taxonomy" id="1798375"/>
    <lineage>
        <taxon>Bacteria</taxon>
        <taxon>Candidatus Gottesmaniibacteriota</taxon>
    </lineage>
</organism>
<sequence>MPKVKTRQIVAKRFKITSSGKVIKRAQGSRHLRAKKSKKQIRRYNEPHVLGPKQAKLIKRLLHH</sequence>
<evidence type="ECO:0000256" key="7">
    <source>
        <dbReference type="SAM" id="MobiDB-lite"/>
    </source>
</evidence>
<dbReference type="PRINTS" id="PR00064">
    <property type="entry name" value="RIBOSOMALL35"/>
</dbReference>
<keyword evidence="3 5" id="KW-0687">Ribonucleoprotein</keyword>
<comment type="similarity">
    <text evidence="1 5 6">Belongs to the bacterial ribosomal protein bL35 family.</text>
</comment>
<comment type="caution">
    <text evidence="8">The sequence shown here is derived from an EMBL/GenBank/DDBJ whole genome shotgun (WGS) entry which is preliminary data.</text>
</comment>
<dbReference type="InterPro" id="IPR001706">
    <property type="entry name" value="Ribosomal_bL35"/>
</dbReference>
<dbReference type="STRING" id="1798375.A2773_00890"/>
<reference evidence="8 9" key="1">
    <citation type="journal article" date="2016" name="Nat. Commun.">
        <title>Thousands of microbial genomes shed light on interconnected biogeochemical processes in an aquifer system.</title>
        <authorList>
            <person name="Anantharaman K."/>
            <person name="Brown C.T."/>
            <person name="Hug L.A."/>
            <person name="Sharon I."/>
            <person name="Castelle C.J."/>
            <person name="Probst A.J."/>
            <person name="Thomas B.C."/>
            <person name="Singh A."/>
            <person name="Wilkins M.J."/>
            <person name="Karaoz U."/>
            <person name="Brodie E.L."/>
            <person name="Williams K.H."/>
            <person name="Hubbard S.S."/>
            <person name="Banfield J.F."/>
        </authorList>
    </citation>
    <scope>NUCLEOTIDE SEQUENCE [LARGE SCALE GENOMIC DNA]</scope>
</reference>
<dbReference type="GO" id="GO:0005840">
    <property type="term" value="C:ribosome"/>
    <property type="evidence" value="ECO:0007669"/>
    <property type="project" value="UniProtKB-KW"/>
</dbReference>
<evidence type="ECO:0000313" key="9">
    <source>
        <dbReference type="Proteomes" id="UP000177383"/>
    </source>
</evidence>
<evidence type="ECO:0000256" key="2">
    <source>
        <dbReference type="ARBA" id="ARBA00022980"/>
    </source>
</evidence>
<proteinExistence type="inferred from homology"/>
<evidence type="ECO:0000256" key="3">
    <source>
        <dbReference type="ARBA" id="ARBA00023274"/>
    </source>
</evidence>
<dbReference type="Gene3D" id="4.10.410.60">
    <property type="match status" value="1"/>
</dbReference>
<dbReference type="InterPro" id="IPR021137">
    <property type="entry name" value="Ribosomal_bL35-like"/>
</dbReference>
<name>A0A1F5ZLG3_9BACT</name>
<evidence type="ECO:0000256" key="4">
    <source>
        <dbReference type="ARBA" id="ARBA00071664"/>
    </source>
</evidence>
<accession>A0A1F5ZLG3</accession>